<feature type="compositionally biased region" description="Low complexity" evidence="8">
    <location>
        <begin position="51"/>
        <end position="78"/>
    </location>
</feature>
<feature type="transmembrane region" description="Helical" evidence="9">
    <location>
        <begin position="177"/>
        <end position="198"/>
    </location>
</feature>
<feature type="transmembrane region" description="Helical" evidence="9">
    <location>
        <begin position="387"/>
        <end position="406"/>
    </location>
</feature>
<evidence type="ECO:0000256" key="9">
    <source>
        <dbReference type="SAM" id="Phobius"/>
    </source>
</evidence>
<keyword evidence="12" id="KW-1185">Reference proteome</keyword>
<sequence length="654" mass="69627">MASGCFPFCKAHVGDVLECRDWRGQAQGRYRKLKLMADKSDDHKMSAQDEAAGTANSGSAAGSAGTGQTTGQPARGAGSAKALRKPVWLRIFGHDVTAPFLLLLLSLFLFVPGQWTVPPLDRDEPRFTQATKQMLETGDYIDIRFQEEARHKKPVGIYWLQAAAAKLTGQGAKAPLWVYRLPSAIGAAVSVLAAFWMARAFMGPAGALLVGGFVAMAIIVGVEARLAKTDAVLLATIIIAQGALARIWLKDPGRRLWGLSFLFWTALAASVLVKGPVGPMVVGLTVMGLMIARRNVRWFKAASPFAGIVWMLLLVSPWFVAIWIATDGSFFTEAIGKDLLGKVGQGQEGHGAPPLTHFGAMFGVFWPLPAFLLMALPLIWRERTSPLVIFSVAWFVPGWIVFELVSTKLPHYTMPLLPALALPVAAAMLDGAGTYTKTWVRWIAAVLLALPVVGLAAAAFAGPFALGIWPSPPGAVLVAIGAVFIVAAATRLLRGPALYALPAVSMAAICVAVGIWGFVGPALSPVWVSPRLVEALDGIPGCVLRENRQVVTSGFHEPSFIFLEGTGTRIVSPKGAAEFLARSGDDAQGVCRVAAIESREEPAFLAAAKEIGLVPEVRKRVDGLNINGGDKVDIALYQNAGSVTGTQDGNDEQR</sequence>
<proteinExistence type="predicted"/>
<organism evidence="11 12">
    <name type="scientific">Roseibium marinum</name>
    <dbReference type="NCBI Taxonomy" id="281252"/>
    <lineage>
        <taxon>Bacteria</taxon>
        <taxon>Pseudomonadati</taxon>
        <taxon>Pseudomonadota</taxon>
        <taxon>Alphaproteobacteria</taxon>
        <taxon>Hyphomicrobiales</taxon>
        <taxon>Stappiaceae</taxon>
        <taxon>Roseibium</taxon>
    </lineage>
</organism>
<dbReference type="GO" id="GO:0016763">
    <property type="term" value="F:pentosyltransferase activity"/>
    <property type="evidence" value="ECO:0007669"/>
    <property type="project" value="TreeGrafter"/>
</dbReference>
<feature type="transmembrane region" description="Helical" evidence="9">
    <location>
        <begin position="231"/>
        <end position="249"/>
    </location>
</feature>
<evidence type="ECO:0000313" key="11">
    <source>
        <dbReference type="EMBL" id="POF29290.1"/>
    </source>
</evidence>
<feature type="transmembrane region" description="Helical" evidence="9">
    <location>
        <begin position="308"/>
        <end position="326"/>
    </location>
</feature>
<dbReference type="GO" id="GO:0009103">
    <property type="term" value="P:lipopolysaccharide biosynthetic process"/>
    <property type="evidence" value="ECO:0007669"/>
    <property type="project" value="TreeGrafter"/>
</dbReference>
<name>A0A2S3UNY4_9HYPH</name>
<keyword evidence="6 9" id="KW-1133">Transmembrane helix</keyword>
<evidence type="ECO:0000256" key="5">
    <source>
        <dbReference type="ARBA" id="ARBA00022692"/>
    </source>
</evidence>
<feature type="transmembrane region" description="Helical" evidence="9">
    <location>
        <begin position="442"/>
        <end position="469"/>
    </location>
</feature>
<feature type="region of interest" description="Disordered" evidence="8">
    <location>
        <begin position="41"/>
        <end position="78"/>
    </location>
</feature>
<evidence type="ECO:0000256" key="6">
    <source>
        <dbReference type="ARBA" id="ARBA00022989"/>
    </source>
</evidence>
<evidence type="ECO:0000256" key="3">
    <source>
        <dbReference type="ARBA" id="ARBA00022676"/>
    </source>
</evidence>
<evidence type="ECO:0000256" key="4">
    <source>
        <dbReference type="ARBA" id="ARBA00022679"/>
    </source>
</evidence>
<dbReference type="GO" id="GO:0010041">
    <property type="term" value="P:response to iron(III) ion"/>
    <property type="evidence" value="ECO:0007669"/>
    <property type="project" value="TreeGrafter"/>
</dbReference>
<dbReference type="InterPro" id="IPR050297">
    <property type="entry name" value="LipidA_mod_glycosyltrf_83"/>
</dbReference>
<keyword evidence="7 9" id="KW-0472">Membrane</keyword>
<evidence type="ECO:0000256" key="2">
    <source>
        <dbReference type="ARBA" id="ARBA00022475"/>
    </source>
</evidence>
<keyword evidence="2" id="KW-1003">Cell membrane</keyword>
<accession>A0A2S3UNY4</accession>
<feature type="domain" description="Glycosyltransferase RgtA/B/C/D-like" evidence="10">
    <location>
        <begin position="152"/>
        <end position="319"/>
    </location>
</feature>
<feature type="transmembrane region" description="Helical" evidence="9">
    <location>
        <begin position="205"/>
        <end position="225"/>
    </location>
</feature>
<dbReference type="InterPro" id="IPR038731">
    <property type="entry name" value="RgtA/B/C-like"/>
</dbReference>
<feature type="transmembrane region" description="Helical" evidence="9">
    <location>
        <begin position="412"/>
        <end position="430"/>
    </location>
</feature>
<comment type="caution">
    <text evidence="11">The sequence shown here is derived from an EMBL/GenBank/DDBJ whole genome shotgun (WGS) entry which is preliminary data.</text>
</comment>
<reference evidence="11 12" key="1">
    <citation type="submission" date="2018-01" db="EMBL/GenBank/DDBJ databases">
        <title>Genomic Encyclopedia of Archaeal and Bacterial Type Strains, Phase II (KMG-II): from individual species to whole genera.</title>
        <authorList>
            <person name="Goeker M."/>
        </authorList>
    </citation>
    <scope>NUCLEOTIDE SEQUENCE [LARGE SCALE GENOMIC DNA]</scope>
    <source>
        <strain evidence="11 12">DSM 17023</strain>
    </source>
</reference>
<keyword evidence="5 9" id="KW-0812">Transmembrane</keyword>
<dbReference type="Proteomes" id="UP000236959">
    <property type="component" value="Unassembled WGS sequence"/>
</dbReference>
<feature type="transmembrane region" description="Helical" evidence="9">
    <location>
        <begin position="91"/>
        <end position="111"/>
    </location>
</feature>
<dbReference type="PANTHER" id="PTHR33908">
    <property type="entry name" value="MANNOSYLTRANSFERASE YKCB-RELATED"/>
    <property type="match status" value="1"/>
</dbReference>
<keyword evidence="3" id="KW-0328">Glycosyltransferase</keyword>
<comment type="subcellular location">
    <subcellularLocation>
        <location evidence="1">Cell membrane</location>
        <topology evidence="1">Multi-pass membrane protein</topology>
    </subcellularLocation>
</comment>
<dbReference type="AlphaFoldDB" id="A0A2S3UNY4"/>
<evidence type="ECO:0000256" key="1">
    <source>
        <dbReference type="ARBA" id="ARBA00004651"/>
    </source>
</evidence>
<gene>
    <name evidence="11" type="ORF">CLV41_10963</name>
</gene>
<feature type="transmembrane region" description="Helical" evidence="9">
    <location>
        <begin position="279"/>
        <end position="296"/>
    </location>
</feature>
<protein>
    <submittedName>
        <fullName evidence="11">4-amino-4-deoxy-L-arabinose transferase-like glycosyltransferase</fullName>
    </submittedName>
</protein>
<dbReference type="GO" id="GO:0005886">
    <property type="term" value="C:plasma membrane"/>
    <property type="evidence" value="ECO:0007669"/>
    <property type="project" value="UniProtKB-SubCell"/>
</dbReference>
<keyword evidence="4 11" id="KW-0808">Transferase</keyword>
<evidence type="ECO:0000256" key="8">
    <source>
        <dbReference type="SAM" id="MobiDB-lite"/>
    </source>
</evidence>
<feature type="transmembrane region" description="Helical" evidence="9">
    <location>
        <begin position="358"/>
        <end position="380"/>
    </location>
</feature>
<dbReference type="EMBL" id="PPCN01000009">
    <property type="protein sequence ID" value="POF29290.1"/>
    <property type="molecule type" value="Genomic_DNA"/>
</dbReference>
<evidence type="ECO:0000256" key="7">
    <source>
        <dbReference type="ARBA" id="ARBA00023136"/>
    </source>
</evidence>
<dbReference type="PANTHER" id="PTHR33908:SF3">
    <property type="entry name" value="UNDECAPRENYL PHOSPHATE-ALPHA-4-AMINO-4-DEOXY-L-ARABINOSE ARABINOSYL TRANSFERASE"/>
    <property type="match status" value="1"/>
</dbReference>
<evidence type="ECO:0000313" key="12">
    <source>
        <dbReference type="Proteomes" id="UP000236959"/>
    </source>
</evidence>
<evidence type="ECO:0000259" key="10">
    <source>
        <dbReference type="Pfam" id="PF13231"/>
    </source>
</evidence>
<feature type="transmembrane region" description="Helical" evidence="9">
    <location>
        <begin position="500"/>
        <end position="519"/>
    </location>
</feature>
<feature type="transmembrane region" description="Helical" evidence="9">
    <location>
        <begin position="475"/>
        <end position="493"/>
    </location>
</feature>
<dbReference type="Pfam" id="PF13231">
    <property type="entry name" value="PMT_2"/>
    <property type="match status" value="1"/>
</dbReference>